<proteinExistence type="predicted"/>
<dbReference type="Pfam" id="PF00211">
    <property type="entry name" value="Guanylate_cyc"/>
    <property type="match status" value="1"/>
</dbReference>
<name>A0A1B2EU74_9HYPH</name>
<dbReference type="InterPro" id="IPR029787">
    <property type="entry name" value="Nucleotide_cyclase"/>
</dbReference>
<feature type="domain" description="Guanylate cyclase" evidence="2">
    <location>
        <begin position="14"/>
        <end position="128"/>
    </location>
</feature>
<dbReference type="GO" id="GO:0006171">
    <property type="term" value="P:cAMP biosynthetic process"/>
    <property type="evidence" value="ECO:0007669"/>
    <property type="project" value="TreeGrafter"/>
</dbReference>
<dbReference type="CDD" id="cd07302">
    <property type="entry name" value="CHD"/>
    <property type="match status" value="1"/>
</dbReference>
<gene>
    <name evidence="3" type="ORF">BB934_35195</name>
</gene>
<dbReference type="InterPro" id="IPR011990">
    <property type="entry name" value="TPR-like_helical_dom_sf"/>
</dbReference>
<protein>
    <recommendedName>
        <fullName evidence="2">Guanylate cyclase domain-containing protein</fullName>
    </recommendedName>
</protein>
<geneLocation type="plasmid" evidence="3">
    <name>unnamed3</name>
</geneLocation>
<dbReference type="KEGG" id="moc:BB934_35195"/>
<dbReference type="InterPro" id="IPR050697">
    <property type="entry name" value="Adenylyl/Guanylyl_Cyclase_3/4"/>
</dbReference>
<dbReference type="GO" id="GO:0035556">
    <property type="term" value="P:intracellular signal transduction"/>
    <property type="evidence" value="ECO:0007669"/>
    <property type="project" value="InterPro"/>
</dbReference>
<dbReference type="GO" id="GO:0004016">
    <property type="term" value="F:adenylate cyclase activity"/>
    <property type="evidence" value="ECO:0007669"/>
    <property type="project" value="UniProtKB-ARBA"/>
</dbReference>
<accession>A0A1B2EU74</accession>
<dbReference type="EMBL" id="CP016618">
    <property type="protein sequence ID" value="ANY83511.1"/>
    <property type="molecule type" value="Genomic_DNA"/>
</dbReference>
<dbReference type="RefSeq" id="WP_099514520.1">
    <property type="nucleotide sequence ID" value="NZ_CP016618.1"/>
</dbReference>
<dbReference type="Gene3D" id="3.40.50.10070">
    <property type="entry name" value="TolB, N-terminal domain"/>
    <property type="match status" value="1"/>
</dbReference>
<feature type="repeat" description="TPR" evidence="1">
    <location>
        <begin position="419"/>
        <end position="452"/>
    </location>
</feature>
<dbReference type="InterPro" id="IPR019734">
    <property type="entry name" value="TPR_rpt"/>
</dbReference>
<dbReference type="Gene3D" id="1.25.40.10">
    <property type="entry name" value="Tetratricopeptide repeat domain"/>
    <property type="match status" value="1"/>
</dbReference>
<evidence type="ECO:0000259" key="2">
    <source>
        <dbReference type="PROSITE" id="PS50125"/>
    </source>
</evidence>
<dbReference type="SUPFAM" id="SSF48452">
    <property type="entry name" value="TPR-like"/>
    <property type="match status" value="1"/>
</dbReference>
<dbReference type="PANTHER" id="PTHR43081">
    <property type="entry name" value="ADENYLATE CYCLASE, TERMINAL-DIFFERENTIATION SPECIFIC-RELATED"/>
    <property type="match status" value="1"/>
</dbReference>
<dbReference type="Gene3D" id="3.30.70.1230">
    <property type="entry name" value="Nucleotide cyclase"/>
    <property type="match status" value="1"/>
</dbReference>
<keyword evidence="1" id="KW-0802">TPR repeat</keyword>
<evidence type="ECO:0000313" key="3">
    <source>
        <dbReference type="EMBL" id="ANY83511.1"/>
    </source>
</evidence>
<dbReference type="AlphaFoldDB" id="A0A1B2EU74"/>
<dbReference type="PANTHER" id="PTHR43081:SF19">
    <property type="entry name" value="PH-SENSITIVE ADENYLATE CYCLASE RV1264"/>
    <property type="match status" value="1"/>
</dbReference>
<dbReference type="PROSITE" id="PS50005">
    <property type="entry name" value="TPR"/>
    <property type="match status" value="1"/>
</dbReference>
<dbReference type="SMART" id="SM00044">
    <property type="entry name" value="CYCc"/>
    <property type="match status" value="1"/>
</dbReference>
<sequence length="587" mass="64334">MQSNEQKVERRLAAIFAADVEGYSRLMGVDEVGTLRTLTAHREIMDRLIGEHQGRIANTAGDSVLAEFPSVVEAVQCAVEVQEALTAANEPLPEGRQVRFRIGVHVGDVMVKGGDLFGDGVNIAARLQAIADPGGVCLSDAAHEHVRKALPLAYQDLGSQQVKNIAQPVRVYALRGLKPSADPDGSKAFPLPDRPSIVVLPFDNMGHDREDEYLADGIVEDITAALSRVRSFFVIARNSTFTYKGQAVTVQQVSRELGVRYVLEGSIRRARDKVRITAQLVDAATGAHLWADRYDGTLEDIFDLQDRITASVIGAIQPSIRAAEIDRARRKRPDSLDAYDLVMRALPYVWSLDAASNATATKLLDEALGLDPTYPLALSLSAWCSGQRVVYNWSPDPEAEKQVAIEKAQSAVDLAEDDPFVLTVLGAALTITKQYQAGLLMIEKALALDPNSAWAWNRSGWLRVFLDDPETGIGHFEKAIRLSPFDPMVFNAYVGIAAAHFVAGRYETSVDWYEKACLTNPKAVWINRILAPAYVFAGRQKEAEAAVRKLLAAYPGLTARAVRSVQSFSERVRDQMSEGLRRAGLPE</sequence>
<dbReference type="InterPro" id="IPR001054">
    <property type="entry name" value="A/G_cyclase"/>
</dbReference>
<reference evidence="3" key="1">
    <citation type="submission" date="2016-07" db="EMBL/GenBank/DDBJ databases">
        <title>Microvirga ossetica sp. nov. a new species of rhizobia isolated from root nodules of the legume species Vicia alpestris Steven originated from North Ossetia region in the Caucasus.</title>
        <authorList>
            <person name="Safronova V.I."/>
            <person name="Kuznetsova I.G."/>
            <person name="Sazanova A.L."/>
            <person name="Belimov A."/>
            <person name="Andronov E."/>
            <person name="Osledkin Y.S."/>
            <person name="Onishchuk O.P."/>
            <person name="Kurchak O.N."/>
            <person name="Shaposhnikov A.I."/>
            <person name="Willems A."/>
            <person name="Tikhonovich I.A."/>
        </authorList>
    </citation>
    <scope>NUCLEOTIDE SEQUENCE [LARGE SCALE GENOMIC DNA]</scope>
    <source>
        <strain evidence="3">V5/3M</strain>
        <plasmid evidence="3">unnamed3</plasmid>
    </source>
</reference>
<dbReference type="SMART" id="SM00028">
    <property type="entry name" value="TPR"/>
    <property type="match status" value="3"/>
</dbReference>
<dbReference type="PROSITE" id="PS50125">
    <property type="entry name" value="GUANYLATE_CYCLASE_2"/>
    <property type="match status" value="1"/>
</dbReference>
<dbReference type="SUPFAM" id="SSF55073">
    <property type="entry name" value="Nucleotide cyclase"/>
    <property type="match status" value="1"/>
</dbReference>
<keyword evidence="3" id="KW-0614">Plasmid</keyword>
<evidence type="ECO:0000256" key="1">
    <source>
        <dbReference type="PROSITE-ProRule" id="PRU00339"/>
    </source>
</evidence>
<dbReference type="OrthoDB" id="9807521at2"/>
<organism evidence="3">
    <name type="scientific">Microvirga ossetica</name>
    <dbReference type="NCBI Taxonomy" id="1882682"/>
    <lineage>
        <taxon>Bacteria</taxon>
        <taxon>Pseudomonadati</taxon>
        <taxon>Pseudomonadota</taxon>
        <taxon>Alphaproteobacteria</taxon>
        <taxon>Hyphomicrobiales</taxon>
        <taxon>Methylobacteriaceae</taxon>
        <taxon>Microvirga</taxon>
    </lineage>
</organism>